<comment type="domain">
    <text evidence="8">The DHHC domain is required for palmitoyltransferase activity.</text>
</comment>
<dbReference type="EMBL" id="CACVKT020001364">
    <property type="protein sequence ID" value="CAC5367633.1"/>
    <property type="molecule type" value="Genomic_DNA"/>
</dbReference>
<evidence type="ECO:0000256" key="6">
    <source>
        <dbReference type="ARBA" id="ARBA00023315"/>
    </source>
</evidence>
<dbReference type="OrthoDB" id="302728at2759"/>
<protein>
    <recommendedName>
        <fullName evidence="8">Palmitoyltransferase</fullName>
        <ecNumber evidence="8">2.3.1.225</ecNumber>
    </recommendedName>
</protein>
<evidence type="ECO:0000256" key="4">
    <source>
        <dbReference type="ARBA" id="ARBA00022989"/>
    </source>
</evidence>
<evidence type="ECO:0000259" key="9">
    <source>
        <dbReference type="Pfam" id="PF01529"/>
    </source>
</evidence>
<comment type="similarity">
    <text evidence="7">Belongs to the DHHC palmitoyltransferase family. PFA5 subfamily.</text>
</comment>
<feature type="transmembrane region" description="Helical" evidence="8">
    <location>
        <begin position="229"/>
        <end position="253"/>
    </location>
</feature>
<evidence type="ECO:0000256" key="3">
    <source>
        <dbReference type="ARBA" id="ARBA00022692"/>
    </source>
</evidence>
<dbReference type="InterPro" id="IPR039859">
    <property type="entry name" value="PFA4/ZDH16/20/ERF2-like"/>
</dbReference>
<feature type="transmembrane region" description="Helical" evidence="8">
    <location>
        <begin position="284"/>
        <end position="308"/>
    </location>
</feature>
<dbReference type="EC" id="2.3.1.225" evidence="8"/>
<keyword evidence="5 8" id="KW-0472">Membrane</keyword>
<dbReference type="GO" id="GO:0016020">
    <property type="term" value="C:membrane"/>
    <property type="evidence" value="ECO:0007669"/>
    <property type="project" value="UniProtKB-SubCell"/>
</dbReference>
<keyword evidence="4 8" id="KW-1133">Transmembrane helix</keyword>
<feature type="domain" description="Palmitoyltransferase DHHC" evidence="9">
    <location>
        <begin position="185"/>
        <end position="324"/>
    </location>
</feature>
<dbReference type="Pfam" id="PF01529">
    <property type="entry name" value="DHHC"/>
    <property type="match status" value="1"/>
</dbReference>
<dbReference type="Proteomes" id="UP000507470">
    <property type="component" value="Unassembled WGS sequence"/>
</dbReference>
<keyword evidence="11" id="KW-1185">Reference proteome</keyword>
<reference evidence="10 11" key="1">
    <citation type="submission" date="2020-06" db="EMBL/GenBank/DDBJ databases">
        <authorList>
            <person name="Li R."/>
            <person name="Bekaert M."/>
        </authorList>
    </citation>
    <scope>NUCLEOTIDE SEQUENCE [LARGE SCALE GENOMIC DNA]</scope>
    <source>
        <strain evidence="11">wild</strain>
    </source>
</reference>
<comment type="catalytic activity">
    <reaction evidence="8">
        <text>L-cysteinyl-[protein] + hexadecanoyl-CoA = S-hexadecanoyl-L-cysteinyl-[protein] + CoA</text>
        <dbReference type="Rhea" id="RHEA:36683"/>
        <dbReference type="Rhea" id="RHEA-COMP:10131"/>
        <dbReference type="Rhea" id="RHEA-COMP:11032"/>
        <dbReference type="ChEBI" id="CHEBI:29950"/>
        <dbReference type="ChEBI" id="CHEBI:57287"/>
        <dbReference type="ChEBI" id="CHEBI:57379"/>
        <dbReference type="ChEBI" id="CHEBI:74151"/>
        <dbReference type="EC" id="2.3.1.225"/>
    </reaction>
</comment>
<accession>A0A6J8AJQ8</accession>
<evidence type="ECO:0000256" key="1">
    <source>
        <dbReference type="ARBA" id="ARBA00004141"/>
    </source>
</evidence>
<evidence type="ECO:0000256" key="5">
    <source>
        <dbReference type="ARBA" id="ARBA00023136"/>
    </source>
</evidence>
<feature type="transmembrane region" description="Helical" evidence="8">
    <location>
        <begin position="88"/>
        <end position="107"/>
    </location>
</feature>
<keyword evidence="2 8" id="KW-0808">Transferase</keyword>
<dbReference type="GO" id="GO:0005783">
    <property type="term" value="C:endoplasmic reticulum"/>
    <property type="evidence" value="ECO:0007669"/>
    <property type="project" value="TreeGrafter"/>
</dbReference>
<evidence type="ECO:0000256" key="7">
    <source>
        <dbReference type="ARBA" id="ARBA00038298"/>
    </source>
</evidence>
<evidence type="ECO:0000256" key="8">
    <source>
        <dbReference type="RuleBase" id="RU079119"/>
    </source>
</evidence>
<dbReference type="GO" id="GO:0005794">
    <property type="term" value="C:Golgi apparatus"/>
    <property type="evidence" value="ECO:0007669"/>
    <property type="project" value="TreeGrafter"/>
</dbReference>
<dbReference type="AlphaFoldDB" id="A0A6J8AJQ8"/>
<keyword evidence="3 8" id="KW-0812">Transmembrane</keyword>
<gene>
    <name evidence="10" type="ORF">MCOR_7467</name>
</gene>
<dbReference type="GO" id="GO:0006612">
    <property type="term" value="P:protein targeting to membrane"/>
    <property type="evidence" value="ECO:0007669"/>
    <property type="project" value="TreeGrafter"/>
</dbReference>
<sequence length="389" mass="45369">MFLLIRYSSGIRVCVWRGIYAGKRPSLDHLFEHTTKMATVRVNIPQQQTKEGDKYTFQSFKEEIKKKWTQKPEVNQSQRDVAQSFPKVLLALQCPSQLYLFLFYIIPRLFEDYTDETQICLQLFVCFCCVEGLLNYFLCLLTNSDVKPRSSSSKIKTFDDPHAHTNGHVPNGVTVSRDDGEMPWGFCDKCNMDIPPRAHHCKICKKCILKRDHHCFMVGNCIGFYNQRYFFVLGFYAILCGLGAFACNAWYLYQFYWPTAYSWTSLFPPIAFYRWLFGYENIELHVLILIFHAYPQLFFGGFGCIVVNSQTLMCFLGKTAYELTAHIPIKNNNFFFTNFESVFGKHWLLNFIFPMTRCLKQPGDGTYWDGIKIDHHANSDDKNKVVLNM</sequence>
<dbReference type="GO" id="GO:0019706">
    <property type="term" value="F:protein-cysteine S-palmitoyltransferase activity"/>
    <property type="evidence" value="ECO:0007669"/>
    <property type="project" value="UniProtKB-EC"/>
</dbReference>
<comment type="subcellular location">
    <subcellularLocation>
        <location evidence="1">Membrane</location>
        <topology evidence="1">Multi-pass membrane protein</topology>
    </subcellularLocation>
</comment>
<evidence type="ECO:0000256" key="2">
    <source>
        <dbReference type="ARBA" id="ARBA00022679"/>
    </source>
</evidence>
<feature type="transmembrane region" description="Helical" evidence="8">
    <location>
        <begin position="119"/>
        <end position="141"/>
    </location>
</feature>
<organism evidence="10 11">
    <name type="scientific">Mytilus coruscus</name>
    <name type="common">Sea mussel</name>
    <dbReference type="NCBI Taxonomy" id="42192"/>
    <lineage>
        <taxon>Eukaryota</taxon>
        <taxon>Metazoa</taxon>
        <taxon>Spiralia</taxon>
        <taxon>Lophotrochozoa</taxon>
        <taxon>Mollusca</taxon>
        <taxon>Bivalvia</taxon>
        <taxon>Autobranchia</taxon>
        <taxon>Pteriomorphia</taxon>
        <taxon>Mytilida</taxon>
        <taxon>Mytiloidea</taxon>
        <taxon>Mytilidae</taxon>
        <taxon>Mytilinae</taxon>
        <taxon>Mytilus</taxon>
    </lineage>
</organism>
<dbReference type="PANTHER" id="PTHR22883">
    <property type="entry name" value="ZINC FINGER DHHC DOMAIN CONTAINING PROTEIN"/>
    <property type="match status" value="1"/>
</dbReference>
<dbReference type="InterPro" id="IPR001594">
    <property type="entry name" value="Palmitoyltrfase_DHHC"/>
</dbReference>
<proteinExistence type="inferred from homology"/>
<evidence type="ECO:0000313" key="10">
    <source>
        <dbReference type="EMBL" id="CAC5367633.1"/>
    </source>
</evidence>
<name>A0A6J8AJQ8_MYTCO</name>
<keyword evidence="6 8" id="KW-0012">Acyltransferase</keyword>
<dbReference type="PANTHER" id="PTHR22883:SF23">
    <property type="entry name" value="PALMITOYLTRANSFERASE ZDHHC6"/>
    <property type="match status" value="1"/>
</dbReference>
<dbReference type="PROSITE" id="PS50216">
    <property type="entry name" value="DHHC"/>
    <property type="match status" value="1"/>
</dbReference>
<evidence type="ECO:0000313" key="11">
    <source>
        <dbReference type="Proteomes" id="UP000507470"/>
    </source>
</evidence>